<comment type="similarity">
    <text evidence="7">Belongs to the CrgA family.</text>
</comment>
<dbReference type="EMBL" id="CP019607">
    <property type="protein sequence ID" value="AQP51097.1"/>
    <property type="molecule type" value="Genomic_DNA"/>
</dbReference>
<keyword evidence="10" id="KW-1185">Reference proteome</keyword>
<dbReference type="AlphaFoldDB" id="A0A1Q2CYD4"/>
<comment type="subcellular location">
    <subcellularLocation>
        <location evidence="7">Cell membrane</location>
        <topology evidence="7">Multi-pass membrane protein</topology>
    </subcellularLocation>
</comment>
<keyword evidence="6 7" id="KW-0131">Cell cycle</keyword>
<evidence type="ECO:0000256" key="2">
    <source>
        <dbReference type="ARBA" id="ARBA00022618"/>
    </source>
</evidence>
<evidence type="ECO:0000256" key="8">
    <source>
        <dbReference type="SAM" id="MobiDB-lite"/>
    </source>
</evidence>
<evidence type="ECO:0000256" key="3">
    <source>
        <dbReference type="ARBA" id="ARBA00022692"/>
    </source>
</evidence>
<evidence type="ECO:0000256" key="1">
    <source>
        <dbReference type="ARBA" id="ARBA00022475"/>
    </source>
</evidence>
<dbReference type="Pfam" id="PF06781">
    <property type="entry name" value="CrgA"/>
    <property type="match status" value="1"/>
</dbReference>
<dbReference type="RefSeq" id="WP_077350088.1">
    <property type="nucleotide sequence ID" value="NZ_CP019607.1"/>
</dbReference>
<evidence type="ECO:0000256" key="5">
    <source>
        <dbReference type="ARBA" id="ARBA00023136"/>
    </source>
</evidence>
<evidence type="ECO:0000256" key="7">
    <source>
        <dbReference type="HAMAP-Rule" id="MF_00631"/>
    </source>
</evidence>
<evidence type="ECO:0000256" key="4">
    <source>
        <dbReference type="ARBA" id="ARBA00022989"/>
    </source>
</evidence>
<keyword evidence="1 7" id="KW-1003">Cell membrane</keyword>
<feature type="transmembrane region" description="Helical" evidence="7">
    <location>
        <begin position="39"/>
        <end position="61"/>
    </location>
</feature>
<keyword evidence="2 7" id="KW-0132">Cell division</keyword>
<organism evidence="9 10">
    <name type="scientific">Tessaracoccus flavescens</name>
    <dbReference type="NCBI Taxonomy" id="399497"/>
    <lineage>
        <taxon>Bacteria</taxon>
        <taxon>Bacillati</taxon>
        <taxon>Actinomycetota</taxon>
        <taxon>Actinomycetes</taxon>
        <taxon>Propionibacteriales</taxon>
        <taxon>Propionibacteriaceae</taxon>
        <taxon>Tessaracoccus</taxon>
    </lineage>
</organism>
<accession>A0A1Q2CYD4</accession>
<keyword evidence="4 7" id="KW-1133">Transmembrane helix</keyword>
<dbReference type="InterPro" id="IPR009619">
    <property type="entry name" value="CrgA"/>
</dbReference>
<dbReference type="HAMAP" id="MF_00631">
    <property type="entry name" value="CrgA"/>
    <property type="match status" value="1"/>
</dbReference>
<reference evidence="9 10" key="1">
    <citation type="journal article" date="2008" name="Int. J. Syst. Evol. Microbiol.">
        <title>Tessaracoccus flavescens sp. nov., isolated from marine sediment.</title>
        <authorList>
            <person name="Lee D.W."/>
            <person name="Lee S.D."/>
        </authorList>
    </citation>
    <scope>NUCLEOTIDE SEQUENCE [LARGE SCALE GENOMIC DNA]</scope>
    <source>
        <strain evidence="9 10">SST-39T</strain>
    </source>
</reference>
<dbReference type="GO" id="GO:0051301">
    <property type="term" value="P:cell division"/>
    <property type="evidence" value="ECO:0007669"/>
    <property type="project" value="UniProtKB-UniRule"/>
</dbReference>
<dbReference type="OrthoDB" id="5189646at2"/>
<keyword evidence="3 7" id="KW-0812">Transmembrane</keyword>
<evidence type="ECO:0000313" key="9">
    <source>
        <dbReference type="EMBL" id="AQP51097.1"/>
    </source>
</evidence>
<dbReference type="GO" id="GO:0005886">
    <property type="term" value="C:plasma membrane"/>
    <property type="evidence" value="ECO:0007669"/>
    <property type="project" value="UniProtKB-SubCell"/>
</dbReference>
<comment type="function">
    <text evidence="7">Involved in cell division.</text>
</comment>
<evidence type="ECO:0000256" key="6">
    <source>
        <dbReference type="ARBA" id="ARBA00023306"/>
    </source>
</evidence>
<gene>
    <name evidence="7" type="primary">crgA</name>
    <name evidence="9" type="ORF">BW733_09935</name>
</gene>
<keyword evidence="5 7" id="KW-0472">Membrane</keyword>
<proteinExistence type="inferred from homology"/>
<dbReference type="Proteomes" id="UP000188235">
    <property type="component" value="Chromosome"/>
</dbReference>
<feature type="region of interest" description="Disordered" evidence="8">
    <location>
        <begin position="1"/>
        <end position="22"/>
    </location>
</feature>
<dbReference type="STRING" id="399497.BW733_09935"/>
<evidence type="ECO:0000313" key="10">
    <source>
        <dbReference type="Proteomes" id="UP000188235"/>
    </source>
</evidence>
<name>A0A1Q2CYD4_9ACTN</name>
<feature type="transmembrane region" description="Helical" evidence="7">
    <location>
        <begin position="73"/>
        <end position="93"/>
    </location>
</feature>
<protein>
    <recommendedName>
        <fullName evidence="7">Cell division protein CrgA</fullName>
    </recommendedName>
</protein>
<sequence>MPESKVRNKAESRKKSRDKVELAEKRAETARLAPTSRNWVPAVFIPVGLLGVAWMVVYNLAGQSIGFMRALGDWNVAIGLGLIVACFSFMTLWK</sequence>
<dbReference type="KEGG" id="tfa:BW733_09935"/>